<gene>
    <name evidence="1" type="ORF">BDZ83DRAFT_272299</name>
</gene>
<dbReference type="Proteomes" id="UP001244207">
    <property type="component" value="Unassembled WGS sequence"/>
</dbReference>
<evidence type="ECO:0000313" key="2">
    <source>
        <dbReference type="Proteomes" id="UP001244207"/>
    </source>
</evidence>
<comment type="caution">
    <text evidence="1">The sequence shown here is derived from an EMBL/GenBank/DDBJ whole genome shotgun (WGS) entry which is preliminary data.</text>
</comment>
<dbReference type="AlphaFoldDB" id="A0AAD8US36"/>
<reference evidence="1" key="1">
    <citation type="submission" date="2021-12" db="EMBL/GenBank/DDBJ databases">
        <title>Comparative genomics, transcriptomics and evolutionary studies reveal genomic signatures of adaptation to plant cell wall in hemibiotrophic fungi.</title>
        <authorList>
            <consortium name="DOE Joint Genome Institute"/>
            <person name="Baroncelli R."/>
            <person name="Diaz J.F."/>
            <person name="Benocci T."/>
            <person name="Peng M."/>
            <person name="Battaglia E."/>
            <person name="Haridas S."/>
            <person name="Andreopoulos W."/>
            <person name="Labutti K."/>
            <person name="Pangilinan J."/>
            <person name="Floch G.L."/>
            <person name="Makela M.R."/>
            <person name="Henrissat B."/>
            <person name="Grigoriev I.V."/>
            <person name="Crouch J.A."/>
            <person name="De Vries R.P."/>
            <person name="Sukno S.A."/>
            <person name="Thon M.R."/>
        </authorList>
    </citation>
    <scope>NUCLEOTIDE SEQUENCE</scope>
    <source>
        <strain evidence="1">CBS 112980</strain>
    </source>
</reference>
<name>A0AAD8US36_GLOAC</name>
<protein>
    <submittedName>
        <fullName evidence="1">Uncharacterized protein</fullName>
    </submittedName>
</protein>
<dbReference type="RefSeq" id="XP_060366184.1">
    <property type="nucleotide sequence ID" value="XM_060502066.1"/>
</dbReference>
<sequence>MTRCNYKPNCLAYSTVHPDPLPGSDASGHIYPSSTKTSTHTTLGCSGAQSIIYSEPTLQNSN</sequence>
<accession>A0AAD8US36</accession>
<organism evidence="1 2">
    <name type="scientific">Glomerella acutata</name>
    <name type="common">Colletotrichum acutatum</name>
    <dbReference type="NCBI Taxonomy" id="27357"/>
    <lineage>
        <taxon>Eukaryota</taxon>
        <taxon>Fungi</taxon>
        <taxon>Dikarya</taxon>
        <taxon>Ascomycota</taxon>
        <taxon>Pezizomycotina</taxon>
        <taxon>Sordariomycetes</taxon>
        <taxon>Hypocreomycetidae</taxon>
        <taxon>Glomerellales</taxon>
        <taxon>Glomerellaceae</taxon>
        <taxon>Colletotrichum</taxon>
        <taxon>Colletotrichum acutatum species complex</taxon>
    </lineage>
</organism>
<evidence type="ECO:0000313" key="1">
    <source>
        <dbReference type="EMBL" id="KAK1726129.1"/>
    </source>
</evidence>
<keyword evidence="2" id="KW-1185">Reference proteome</keyword>
<dbReference type="GeneID" id="85385965"/>
<dbReference type="EMBL" id="JAHMHS010000035">
    <property type="protein sequence ID" value="KAK1726129.1"/>
    <property type="molecule type" value="Genomic_DNA"/>
</dbReference>
<proteinExistence type="predicted"/>